<dbReference type="InterPro" id="IPR009057">
    <property type="entry name" value="Homeodomain-like_sf"/>
</dbReference>
<keyword evidence="4" id="KW-0371">Homeobox</keyword>
<dbReference type="GO" id="GO:0005634">
    <property type="term" value="C:nucleus"/>
    <property type="evidence" value="ECO:0007669"/>
    <property type="project" value="UniProtKB-SubCell"/>
</dbReference>
<feature type="compositionally biased region" description="Acidic residues" evidence="7">
    <location>
        <begin position="270"/>
        <end position="281"/>
    </location>
</feature>
<dbReference type="GO" id="GO:0060042">
    <property type="term" value="P:retina morphogenesis in camera-type eye"/>
    <property type="evidence" value="ECO:0007669"/>
    <property type="project" value="UniProtKB-ARBA"/>
</dbReference>
<protein>
    <recommendedName>
        <fullName evidence="8">Prospero domain-containing protein</fullName>
    </recommendedName>
</protein>
<evidence type="ECO:0000256" key="1">
    <source>
        <dbReference type="ARBA" id="ARBA00004123"/>
    </source>
</evidence>
<feature type="compositionally biased region" description="Low complexity" evidence="7">
    <location>
        <begin position="33"/>
        <end position="48"/>
    </location>
</feature>
<feature type="compositionally biased region" description="Pro residues" evidence="7">
    <location>
        <begin position="459"/>
        <end position="480"/>
    </location>
</feature>
<feature type="compositionally biased region" description="Basic and acidic residues" evidence="7">
    <location>
        <begin position="252"/>
        <end position="269"/>
    </location>
</feature>
<keyword evidence="5" id="KW-0804">Transcription</keyword>
<keyword evidence="2" id="KW-0805">Transcription regulation</keyword>
<sequence length="758" mass="83341">MYFRRNLRSGGAMDSPSDLFCQQSSPMCPFGLYRSPSGSAPSAPRYPGGSPPAYPLVSPLLHPSSASQSWGGYRQRPGLGPFQAPSLEPELEEEEEDGVEDPEQEDELLVRDPAAAAAAAVAAATMVGPTLLSHLFPGGMRRGVVTEPEEWGQDVLHVKRLRMVDGSLGKRDGEEAQGGEEEKRGRKTDTQTRKDEEDDGRGGGQEQRKESREGRKRQRQELKLQLQETREKLLELQKKVWKACDKQQTQGDQRKDRGKSDGEKGRMEAEEMEEMFLDEGEGGDHDVFNNEEFLPPDSSSKTSQQNVSGMDDLSPDETMDLDVDLDQDAERGSLWVGCGVAHGEWEGPGGGQKFAQALKQELGSAVARVIDRVIRLYADAENTAPPGSAALVVHNQRNGGLGPALATIENDQRRPSGPTLTQALEQAEALSLVPSRQPEKRNPGLHSGFPPGAHRGGRPLPPQSSPGVPHLPQPPLPALLPPRAKDPFLPAFPSGPPAVPLPLLHYTMQHLFARSLSNLPLHHKDSLPPEPFLDFRSHGPSFPPLPLLGQLEPPLSSSGRGRDGAIRDGGIRGGGGLGGLDGGDASLYLGAASSQEGLSPCHLKKAKLMFFYTRYPSSNTLKTYFPDVKFNRCVTSQLIKWFSNFREFFYIQMERFARQAVRDGVIAPREGALRLGRNSELFRILNMHYNKSNDYQVPERFLEVAELALREFFIAIQSGRDTDPCWKKSIYKIICKLDSPIPDSFRLPGCPVDTHRSV</sequence>
<dbReference type="GO" id="GO:0048646">
    <property type="term" value="P:anatomical structure formation involved in morphogenesis"/>
    <property type="evidence" value="ECO:0007669"/>
    <property type="project" value="UniProtKB-ARBA"/>
</dbReference>
<proteinExistence type="predicted"/>
<keyword evidence="6" id="KW-0539">Nucleus</keyword>
<evidence type="ECO:0000256" key="4">
    <source>
        <dbReference type="ARBA" id="ARBA00023155"/>
    </source>
</evidence>
<dbReference type="GO" id="GO:0005737">
    <property type="term" value="C:cytoplasm"/>
    <property type="evidence" value="ECO:0007669"/>
    <property type="project" value="UniProtKB-ARBA"/>
</dbReference>
<dbReference type="FunFam" id="1.10.10.500:FF:000001">
    <property type="entry name" value="Prospero homeobox protein 1"/>
    <property type="match status" value="1"/>
</dbReference>
<dbReference type="AlphaFoldDB" id="A0ABD1IZ30"/>
<evidence type="ECO:0000313" key="10">
    <source>
        <dbReference type="Proteomes" id="UP001591681"/>
    </source>
</evidence>
<dbReference type="GO" id="GO:0007417">
    <property type="term" value="P:central nervous system development"/>
    <property type="evidence" value="ECO:0007669"/>
    <property type="project" value="UniProtKB-ARBA"/>
</dbReference>
<feature type="compositionally biased region" description="Acidic residues" evidence="7">
    <location>
        <begin position="89"/>
        <end position="106"/>
    </location>
</feature>
<keyword evidence="3" id="KW-0238">DNA-binding</keyword>
<evidence type="ECO:0000256" key="7">
    <source>
        <dbReference type="SAM" id="MobiDB-lite"/>
    </source>
</evidence>
<feature type="region of interest" description="Disordered" evidence="7">
    <location>
        <begin position="432"/>
        <end position="482"/>
    </location>
</feature>
<evidence type="ECO:0000256" key="5">
    <source>
        <dbReference type="ARBA" id="ARBA00023163"/>
    </source>
</evidence>
<dbReference type="InterPro" id="IPR023082">
    <property type="entry name" value="Homeo_prospero_dom"/>
</dbReference>
<dbReference type="GO" id="GO:0048598">
    <property type="term" value="P:embryonic morphogenesis"/>
    <property type="evidence" value="ECO:0007669"/>
    <property type="project" value="UniProtKB-ARBA"/>
</dbReference>
<comment type="caution">
    <text evidence="9">The sequence shown here is derived from an EMBL/GenBank/DDBJ whole genome shotgun (WGS) entry which is preliminary data.</text>
</comment>
<comment type="subcellular location">
    <subcellularLocation>
        <location evidence="1">Nucleus</location>
    </subcellularLocation>
</comment>
<accession>A0ABD1IZ30</accession>
<dbReference type="PROSITE" id="PS51818">
    <property type="entry name" value="HOMEO_PROSPERO"/>
    <property type="match status" value="1"/>
</dbReference>
<dbReference type="EMBL" id="JBHFQA010000022">
    <property type="protein sequence ID" value="KAL2079510.1"/>
    <property type="molecule type" value="Genomic_DNA"/>
</dbReference>
<dbReference type="GO" id="GO:0035295">
    <property type="term" value="P:tube development"/>
    <property type="evidence" value="ECO:0007669"/>
    <property type="project" value="UniProtKB-ARBA"/>
</dbReference>
<feature type="region of interest" description="Disordered" evidence="7">
    <location>
        <begin position="241"/>
        <end position="311"/>
    </location>
</feature>
<dbReference type="Proteomes" id="UP001591681">
    <property type="component" value="Unassembled WGS sequence"/>
</dbReference>
<dbReference type="PANTHER" id="PTHR12198">
    <property type="entry name" value="HOMEOBOX PROTEIN PROSPERO/PROX-1/CEH-26"/>
    <property type="match status" value="1"/>
</dbReference>
<feature type="compositionally biased region" description="Basic and acidic residues" evidence="7">
    <location>
        <begin position="168"/>
        <end position="195"/>
    </location>
</feature>
<dbReference type="InterPro" id="IPR037131">
    <property type="entry name" value="Homeo_prospero_dom_sf"/>
</dbReference>
<feature type="region of interest" description="Disordered" evidence="7">
    <location>
        <begin position="166"/>
        <end position="223"/>
    </location>
</feature>
<dbReference type="Pfam" id="PF05044">
    <property type="entry name" value="HPD"/>
    <property type="match status" value="1"/>
</dbReference>
<evidence type="ECO:0000256" key="2">
    <source>
        <dbReference type="ARBA" id="ARBA00023015"/>
    </source>
</evidence>
<dbReference type="Gene3D" id="1.10.10.500">
    <property type="entry name" value="Homeo-prospero domain"/>
    <property type="match status" value="1"/>
</dbReference>
<feature type="region of interest" description="Disordered" evidence="7">
    <location>
        <begin position="32"/>
        <end position="106"/>
    </location>
</feature>
<organism evidence="9 10">
    <name type="scientific">Coilia grayii</name>
    <name type="common">Gray's grenadier anchovy</name>
    <dbReference type="NCBI Taxonomy" id="363190"/>
    <lineage>
        <taxon>Eukaryota</taxon>
        <taxon>Metazoa</taxon>
        <taxon>Chordata</taxon>
        <taxon>Craniata</taxon>
        <taxon>Vertebrata</taxon>
        <taxon>Euteleostomi</taxon>
        <taxon>Actinopterygii</taxon>
        <taxon>Neopterygii</taxon>
        <taxon>Teleostei</taxon>
        <taxon>Clupei</taxon>
        <taxon>Clupeiformes</taxon>
        <taxon>Clupeoidei</taxon>
        <taxon>Engraulidae</taxon>
        <taxon>Coilinae</taxon>
        <taxon>Coilia</taxon>
    </lineage>
</organism>
<dbReference type="PANTHER" id="PTHR12198:SF11">
    <property type="entry name" value="PROSPERO HOMEOBOX 3"/>
    <property type="match status" value="1"/>
</dbReference>
<dbReference type="InterPro" id="IPR039350">
    <property type="entry name" value="Prospero_homeodomain"/>
</dbReference>
<dbReference type="GO" id="GO:0031016">
    <property type="term" value="P:pancreas development"/>
    <property type="evidence" value="ECO:0007669"/>
    <property type="project" value="UniProtKB-ARBA"/>
</dbReference>
<gene>
    <name evidence="9" type="ORF">ACEWY4_025254</name>
</gene>
<dbReference type="GO" id="GO:0070365">
    <property type="term" value="P:hepatocyte differentiation"/>
    <property type="evidence" value="ECO:0007669"/>
    <property type="project" value="UniProtKB-ARBA"/>
</dbReference>
<dbReference type="SUPFAM" id="SSF46689">
    <property type="entry name" value="Homeodomain-like"/>
    <property type="match status" value="1"/>
</dbReference>
<evidence type="ECO:0000259" key="8">
    <source>
        <dbReference type="PROSITE" id="PS51818"/>
    </source>
</evidence>
<name>A0ABD1IZ30_9TELE</name>
<reference evidence="9 10" key="1">
    <citation type="submission" date="2024-09" db="EMBL/GenBank/DDBJ databases">
        <title>A chromosome-level genome assembly of Gray's grenadier anchovy, Coilia grayii.</title>
        <authorList>
            <person name="Fu Z."/>
        </authorList>
    </citation>
    <scope>NUCLEOTIDE SEQUENCE [LARGE SCALE GENOMIC DNA]</scope>
    <source>
        <strain evidence="9">G4</strain>
        <tissue evidence="9">Muscle</tissue>
    </source>
</reference>
<dbReference type="GO" id="GO:0070309">
    <property type="term" value="P:lens fiber cell morphogenesis"/>
    <property type="evidence" value="ECO:0007669"/>
    <property type="project" value="UniProtKB-ARBA"/>
</dbReference>
<evidence type="ECO:0000313" key="9">
    <source>
        <dbReference type="EMBL" id="KAL2079510.1"/>
    </source>
</evidence>
<keyword evidence="10" id="KW-1185">Reference proteome</keyword>
<dbReference type="GO" id="GO:0003677">
    <property type="term" value="F:DNA binding"/>
    <property type="evidence" value="ECO:0007669"/>
    <property type="project" value="UniProtKB-KW"/>
</dbReference>
<feature type="domain" description="Prospero" evidence="8">
    <location>
        <begin position="595"/>
        <end position="755"/>
    </location>
</feature>
<feature type="compositionally biased region" description="Polar residues" evidence="7">
    <location>
        <begin position="297"/>
        <end position="308"/>
    </location>
</feature>
<evidence type="ECO:0000256" key="6">
    <source>
        <dbReference type="ARBA" id="ARBA00023242"/>
    </source>
</evidence>
<dbReference type="GO" id="GO:0001945">
    <property type="term" value="P:lymph vessel development"/>
    <property type="evidence" value="ECO:0007669"/>
    <property type="project" value="UniProtKB-ARBA"/>
</dbReference>
<evidence type="ECO:0000256" key="3">
    <source>
        <dbReference type="ARBA" id="ARBA00023125"/>
    </source>
</evidence>